<organism evidence="2 3">
    <name type="scientific">Mucilaginibacter sabulilitoris</name>
    <dbReference type="NCBI Taxonomy" id="1173583"/>
    <lineage>
        <taxon>Bacteria</taxon>
        <taxon>Pseudomonadati</taxon>
        <taxon>Bacteroidota</taxon>
        <taxon>Sphingobacteriia</taxon>
        <taxon>Sphingobacteriales</taxon>
        <taxon>Sphingobacteriaceae</taxon>
        <taxon>Mucilaginibacter</taxon>
    </lineage>
</organism>
<protein>
    <submittedName>
        <fullName evidence="2">SGNH/GDSL hydrolase family protein</fullName>
    </submittedName>
</protein>
<dbReference type="CDD" id="cd00229">
    <property type="entry name" value="SGNH_hydrolase"/>
    <property type="match status" value="1"/>
</dbReference>
<evidence type="ECO:0000259" key="1">
    <source>
        <dbReference type="Pfam" id="PF13472"/>
    </source>
</evidence>
<evidence type="ECO:0000313" key="2">
    <source>
        <dbReference type="EMBL" id="WPU91785.1"/>
    </source>
</evidence>
<gene>
    <name evidence="2" type="ORF">SNE25_20930</name>
</gene>
<evidence type="ECO:0000313" key="3">
    <source>
        <dbReference type="Proteomes" id="UP001324380"/>
    </source>
</evidence>
<feature type="domain" description="SGNH hydrolase-type esterase" evidence="1">
    <location>
        <begin position="366"/>
        <end position="568"/>
    </location>
</feature>
<dbReference type="SUPFAM" id="SSF52266">
    <property type="entry name" value="SGNH hydrolase"/>
    <property type="match status" value="1"/>
</dbReference>
<dbReference type="Gene3D" id="3.40.50.1110">
    <property type="entry name" value="SGNH hydrolase"/>
    <property type="match status" value="1"/>
</dbReference>
<dbReference type="EMBL" id="CP139558">
    <property type="protein sequence ID" value="WPU91785.1"/>
    <property type="molecule type" value="Genomic_DNA"/>
</dbReference>
<dbReference type="PANTHER" id="PTHR30383:SF5">
    <property type="entry name" value="SGNH HYDROLASE-TYPE ESTERASE DOMAIN-CONTAINING PROTEIN"/>
    <property type="match status" value="1"/>
</dbReference>
<dbReference type="InterPro" id="IPR036514">
    <property type="entry name" value="SGNH_hydro_sf"/>
</dbReference>
<dbReference type="InterPro" id="IPR013830">
    <property type="entry name" value="SGNH_hydro"/>
</dbReference>
<reference evidence="2 3" key="1">
    <citation type="submission" date="2023-11" db="EMBL/GenBank/DDBJ databases">
        <title>Analysis of the Genomes of Mucilaginibacter gossypii cycad 4 and M. sabulilitoris SNA2: microbes with the potential for plant growth promotion.</title>
        <authorList>
            <person name="Hirsch A.M."/>
            <person name="Humm E."/>
            <person name="Rubbi M."/>
            <person name="Del Vecchio G."/>
            <person name="Ha S.M."/>
            <person name="Pellegrini M."/>
            <person name="Gunsalus R.P."/>
        </authorList>
    </citation>
    <scope>NUCLEOTIDE SEQUENCE [LARGE SCALE GENOMIC DNA]</scope>
    <source>
        <strain evidence="2 3">SNA2</strain>
    </source>
</reference>
<proteinExistence type="predicted"/>
<dbReference type="Pfam" id="PF13472">
    <property type="entry name" value="Lipase_GDSL_2"/>
    <property type="match status" value="1"/>
</dbReference>
<keyword evidence="2" id="KW-0378">Hydrolase</keyword>
<sequence>MAKTQKFDDLPPITNLTGAKIVGLTAGGEDAQFPLDNIVRNSIGSFKTTDTAPIGPLLNQSVELIGTGVGSSPSGTYTNLHGVSGTGIVIPSPSLGNVIINAKGTWNGTYWIPSYQEITLPVNNNKIVPWVAGTYSLGEQVNYLGKDWVANSAAISTDVPGTSTKWSERLVAYLGTDKVVYTTDTVYANDQLFNLADYLHDTSVSSTGAIAVYPAASTSLNARTMKLHVDPIKGNIKLTGFQHLGTAAYRWAFYDVSNTLLTFGNINTESASAIAIPATAYWFYCLYRHPTIDTDTPTDAGANLMVNYGTTAKPWVAYVAPTINKNLVSVNDAKVKAVTDADLVNYALKTYVQGFMKYYGMKLVTIGDSITNNSVYQPILVGLTGMVWSITETQAGTGGHARMGLGGSTIVPKVVSDGAGGYVTGQGPGMSIYVRSLDAHYYNPDVILIMGGQNDGRTGLGTIDDPEYTGGELASTDPSLPTFASAYKGLLKQLITANPTTKIIGITPYYTGTSDYTSSIYTEFKNRNDLIKSIFQHYSIECIDQISDLGFHPLNNTTNTVDGIHPTTPAGATKMAKLYATRLK</sequence>
<dbReference type="InterPro" id="IPR051532">
    <property type="entry name" value="Ester_Hydrolysis_Enzymes"/>
</dbReference>
<dbReference type="Proteomes" id="UP001324380">
    <property type="component" value="Chromosome"/>
</dbReference>
<keyword evidence="3" id="KW-1185">Reference proteome</keyword>
<dbReference type="GO" id="GO:0016787">
    <property type="term" value="F:hydrolase activity"/>
    <property type="evidence" value="ECO:0007669"/>
    <property type="project" value="UniProtKB-KW"/>
</dbReference>
<accession>A0ABZ0TF35</accession>
<dbReference type="PANTHER" id="PTHR30383">
    <property type="entry name" value="THIOESTERASE 1/PROTEASE 1/LYSOPHOSPHOLIPASE L1"/>
    <property type="match status" value="1"/>
</dbReference>
<dbReference type="RefSeq" id="WP_321560951.1">
    <property type="nucleotide sequence ID" value="NZ_CP139558.1"/>
</dbReference>
<name>A0ABZ0TF35_9SPHI</name>